<dbReference type="InterPro" id="IPR035965">
    <property type="entry name" value="PAS-like_dom_sf"/>
</dbReference>
<sequence>MQALPPALPAHPQLWLLPRLALLLFVAAVLGLLSYLRVSEREEARLVLISDVLWIEQNLRFQFDQTEERLTSLLVSAREGKLDEASFRLRARLIGEGNPALSGVRLQLGKQVFLYGEQASDAGLADARKLAQARSKAAYTDLLNRDGQVAVVLRDSEHEVSAVLTLPRLLSQQVPWWFANKYRLALLDAQGQEVASKSRVAADDDALSYQLSFDPPGHGMVLKVVAYRAPTGIVQKGLVAGVIVLALIVLYTWWRLHRQVQGRLSAELALREEHAFRTAMESSLSVGMRARDLDGRMIYVNPAFCRMTGYSATELIGSTPPYPYWTEDVASHQALNEAVLAGRAPHDGYELTMRHRDGHLVHTRVYTTPLIDATGKQRGWMSSVVDITAQKAAEAREHEQEEKLRQTGRLIAMGEMASTLAHELNQPLMAMSTYASAARQFASQGEANMLDSTLSKIAEQAQRAAGVVRRIREFVRKHAPHSEPCDLNAIALDTLELIEPDARARLVRLRYELVAGMPIIQADRVLLGQVMVNLLRNAVDACVDQPTERREVMLQTRFDAHSVQLSVRDRGHGISPEAAERLFEAFYTTKSLGMGIGLNICRSIIEQHHGQLGFSNLPEGGTHFYLSLPR</sequence>
<feature type="domain" description="PAC" evidence="12">
    <location>
        <begin position="347"/>
        <end position="399"/>
    </location>
</feature>
<proteinExistence type="predicted"/>
<dbReference type="SMART" id="SM00387">
    <property type="entry name" value="HATPase_c"/>
    <property type="match status" value="1"/>
</dbReference>
<dbReference type="CDD" id="cd00130">
    <property type="entry name" value="PAS"/>
    <property type="match status" value="1"/>
</dbReference>
<dbReference type="InterPro" id="IPR036097">
    <property type="entry name" value="HisK_dim/P_sf"/>
</dbReference>
<dbReference type="SMART" id="SM00086">
    <property type="entry name" value="PAC"/>
    <property type="match status" value="1"/>
</dbReference>
<accession>A0A1K2HM94</accession>
<dbReference type="InterPro" id="IPR000014">
    <property type="entry name" value="PAS"/>
</dbReference>
<organism evidence="13 14">
    <name type="scientific">Chitinimonas taiwanensis DSM 18899</name>
    <dbReference type="NCBI Taxonomy" id="1121279"/>
    <lineage>
        <taxon>Bacteria</taxon>
        <taxon>Pseudomonadati</taxon>
        <taxon>Pseudomonadota</taxon>
        <taxon>Betaproteobacteria</taxon>
        <taxon>Neisseriales</taxon>
        <taxon>Chitinibacteraceae</taxon>
        <taxon>Chitinimonas</taxon>
    </lineage>
</organism>
<dbReference type="EC" id="2.7.13.3" evidence="2"/>
<evidence type="ECO:0000256" key="2">
    <source>
        <dbReference type="ARBA" id="ARBA00012438"/>
    </source>
</evidence>
<evidence type="ECO:0000256" key="7">
    <source>
        <dbReference type="ARBA" id="ARBA00022840"/>
    </source>
</evidence>
<dbReference type="GO" id="GO:0005524">
    <property type="term" value="F:ATP binding"/>
    <property type="evidence" value="ECO:0007669"/>
    <property type="project" value="UniProtKB-KW"/>
</dbReference>
<evidence type="ECO:0000256" key="9">
    <source>
        <dbReference type="SAM" id="Phobius"/>
    </source>
</evidence>
<gene>
    <name evidence="13" type="ORF">SAMN02745887_02610</name>
</gene>
<keyword evidence="3" id="KW-0597">Phosphoprotein</keyword>
<dbReference type="SMART" id="SM00388">
    <property type="entry name" value="HisKA"/>
    <property type="match status" value="1"/>
</dbReference>
<dbReference type="InterPro" id="IPR000700">
    <property type="entry name" value="PAS-assoc_C"/>
</dbReference>
<keyword evidence="9" id="KW-0812">Transmembrane</keyword>
<dbReference type="SUPFAM" id="SSF55874">
    <property type="entry name" value="ATPase domain of HSP90 chaperone/DNA topoisomerase II/histidine kinase"/>
    <property type="match status" value="1"/>
</dbReference>
<reference evidence="13 14" key="1">
    <citation type="submission" date="2016-11" db="EMBL/GenBank/DDBJ databases">
        <authorList>
            <person name="Jaros S."/>
            <person name="Januszkiewicz K."/>
            <person name="Wedrychowicz H."/>
        </authorList>
    </citation>
    <scope>NUCLEOTIDE SEQUENCE [LARGE SCALE GENOMIC DNA]</scope>
    <source>
        <strain evidence="13 14">DSM 18899</strain>
    </source>
</reference>
<evidence type="ECO:0000259" key="12">
    <source>
        <dbReference type="PROSITE" id="PS50113"/>
    </source>
</evidence>
<dbReference type="RefSeq" id="WP_084658572.1">
    <property type="nucleotide sequence ID" value="NZ_FPKR01000010.1"/>
</dbReference>
<keyword evidence="9" id="KW-0472">Membrane</keyword>
<dbReference type="PANTHER" id="PTHR43065">
    <property type="entry name" value="SENSOR HISTIDINE KINASE"/>
    <property type="match status" value="1"/>
</dbReference>
<evidence type="ECO:0000256" key="3">
    <source>
        <dbReference type="ARBA" id="ARBA00022553"/>
    </source>
</evidence>
<protein>
    <recommendedName>
        <fullName evidence="2">histidine kinase</fullName>
        <ecNumber evidence="2">2.7.13.3</ecNumber>
    </recommendedName>
</protein>
<evidence type="ECO:0000256" key="1">
    <source>
        <dbReference type="ARBA" id="ARBA00000085"/>
    </source>
</evidence>
<dbReference type="NCBIfam" id="TIGR00229">
    <property type="entry name" value="sensory_box"/>
    <property type="match status" value="1"/>
</dbReference>
<keyword evidence="14" id="KW-1185">Reference proteome</keyword>
<name>A0A1K2HM94_9NEIS</name>
<feature type="transmembrane region" description="Helical" evidence="9">
    <location>
        <begin position="20"/>
        <end position="38"/>
    </location>
</feature>
<keyword evidence="5" id="KW-0547">Nucleotide-binding</keyword>
<feature type="domain" description="Histidine kinase" evidence="10">
    <location>
        <begin position="419"/>
        <end position="630"/>
    </location>
</feature>
<comment type="catalytic activity">
    <reaction evidence="1">
        <text>ATP + protein L-histidine = ADP + protein N-phospho-L-histidine.</text>
        <dbReference type="EC" id="2.7.13.3"/>
    </reaction>
</comment>
<dbReference type="SMART" id="SM00091">
    <property type="entry name" value="PAS"/>
    <property type="match status" value="1"/>
</dbReference>
<evidence type="ECO:0000259" key="11">
    <source>
        <dbReference type="PROSITE" id="PS50112"/>
    </source>
</evidence>
<dbReference type="EMBL" id="FPKR01000010">
    <property type="protein sequence ID" value="SFZ77813.1"/>
    <property type="molecule type" value="Genomic_DNA"/>
</dbReference>
<dbReference type="SUPFAM" id="SSF55785">
    <property type="entry name" value="PYP-like sensor domain (PAS domain)"/>
    <property type="match status" value="1"/>
</dbReference>
<evidence type="ECO:0000256" key="8">
    <source>
        <dbReference type="ARBA" id="ARBA00023012"/>
    </source>
</evidence>
<dbReference type="Pfam" id="PF08448">
    <property type="entry name" value="PAS_4"/>
    <property type="match status" value="1"/>
</dbReference>
<evidence type="ECO:0000256" key="4">
    <source>
        <dbReference type="ARBA" id="ARBA00022679"/>
    </source>
</evidence>
<evidence type="ECO:0000313" key="13">
    <source>
        <dbReference type="EMBL" id="SFZ77813.1"/>
    </source>
</evidence>
<feature type="transmembrane region" description="Helical" evidence="9">
    <location>
        <begin position="237"/>
        <end position="254"/>
    </location>
</feature>
<evidence type="ECO:0000256" key="6">
    <source>
        <dbReference type="ARBA" id="ARBA00022777"/>
    </source>
</evidence>
<keyword evidence="7" id="KW-0067">ATP-binding</keyword>
<dbReference type="InterPro" id="IPR013656">
    <property type="entry name" value="PAS_4"/>
</dbReference>
<feature type="domain" description="PAS" evidence="11">
    <location>
        <begin position="272"/>
        <end position="317"/>
    </location>
</feature>
<dbReference type="PANTHER" id="PTHR43065:SF10">
    <property type="entry name" value="PEROXIDE STRESS-ACTIVATED HISTIDINE KINASE MAK3"/>
    <property type="match status" value="1"/>
</dbReference>
<keyword evidence="6 13" id="KW-0418">Kinase</keyword>
<dbReference type="InterPro" id="IPR004358">
    <property type="entry name" value="Sig_transdc_His_kin-like_C"/>
</dbReference>
<evidence type="ECO:0000256" key="5">
    <source>
        <dbReference type="ARBA" id="ARBA00022741"/>
    </source>
</evidence>
<dbReference type="InterPro" id="IPR036890">
    <property type="entry name" value="HATPase_C_sf"/>
</dbReference>
<keyword evidence="4" id="KW-0808">Transferase</keyword>
<dbReference type="AlphaFoldDB" id="A0A1K2HM94"/>
<dbReference type="InterPro" id="IPR001610">
    <property type="entry name" value="PAC"/>
</dbReference>
<dbReference type="PROSITE" id="PS50113">
    <property type="entry name" value="PAC"/>
    <property type="match status" value="1"/>
</dbReference>
<dbReference type="Pfam" id="PF02518">
    <property type="entry name" value="HATPase_c"/>
    <property type="match status" value="1"/>
</dbReference>
<dbReference type="GO" id="GO:0000155">
    <property type="term" value="F:phosphorelay sensor kinase activity"/>
    <property type="evidence" value="ECO:0007669"/>
    <property type="project" value="InterPro"/>
</dbReference>
<dbReference type="OrthoDB" id="1931120at2"/>
<dbReference type="Gene3D" id="3.30.450.20">
    <property type="entry name" value="PAS domain"/>
    <property type="match status" value="1"/>
</dbReference>
<evidence type="ECO:0000259" key="10">
    <source>
        <dbReference type="PROSITE" id="PS50109"/>
    </source>
</evidence>
<dbReference type="Pfam" id="PF00512">
    <property type="entry name" value="HisKA"/>
    <property type="match status" value="1"/>
</dbReference>
<dbReference type="CDD" id="cd00082">
    <property type="entry name" value="HisKA"/>
    <property type="match status" value="1"/>
</dbReference>
<evidence type="ECO:0000313" key="14">
    <source>
        <dbReference type="Proteomes" id="UP000186513"/>
    </source>
</evidence>
<dbReference type="Gene3D" id="1.10.287.130">
    <property type="match status" value="1"/>
</dbReference>
<dbReference type="PRINTS" id="PR00344">
    <property type="entry name" value="BCTRLSENSOR"/>
</dbReference>
<dbReference type="Proteomes" id="UP000186513">
    <property type="component" value="Unassembled WGS sequence"/>
</dbReference>
<keyword evidence="9" id="KW-1133">Transmembrane helix</keyword>
<dbReference type="PROSITE" id="PS50109">
    <property type="entry name" value="HIS_KIN"/>
    <property type="match status" value="1"/>
</dbReference>
<dbReference type="PROSITE" id="PS50112">
    <property type="entry name" value="PAS"/>
    <property type="match status" value="1"/>
</dbReference>
<dbReference type="InterPro" id="IPR003661">
    <property type="entry name" value="HisK_dim/P_dom"/>
</dbReference>
<dbReference type="InterPro" id="IPR003594">
    <property type="entry name" value="HATPase_dom"/>
</dbReference>
<dbReference type="STRING" id="1121279.SAMN02745887_02610"/>
<dbReference type="Gene3D" id="3.30.565.10">
    <property type="entry name" value="Histidine kinase-like ATPase, C-terminal domain"/>
    <property type="match status" value="1"/>
</dbReference>
<dbReference type="SUPFAM" id="SSF47384">
    <property type="entry name" value="Homodimeric domain of signal transducing histidine kinase"/>
    <property type="match status" value="1"/>
</dbReference>
<keyword evidence="8" id="KW-0902">Two-component regulatory system</keyword>
<dbReference type="InterPro" id="IPR005467">
    <property type="entry name" value="His_kinase_dom"/>
</dbReference>